<proteinExistence type="predicted"/>
<organism evidence="2 3">
    <name type="scientific">Microthlaspi erraticum</name>
    <dbReference type="NCBI Taxonomy" id="1685480"/>
    <lineage>
        <taxon>Eukaryota</taxon>
        <taxon>Viridiplantae</taxon>
        <taxon>Streptophyta</taxon>
        <taxon>Embryophyta</taxon>
        <taxon>Tracheophyta</taxon>
        <taxon>Spermatophyta</taxon>
        <taxon>Magnoliopsida</taxon>
        <taxon>eudicotyledons</taxon>
        <taxon>Gunneridae</taxon>
        <taxon>Pentapetalae</taxon>
        <taxon>rosids</taxon>
        <taxon>malvids</taxon>
        <taxon>Brassicales</taxon>
        <taxon>Brassicaceae</taxon>
        <taxon>Coluteocarpeae</taxon>
        <taxon>Microthlaspi</taxon>
    </lineage>
</organism>
<gene>
    <name evidence="2" type="ORF">MERR_LOCUS15429</name>
</gene>
<dbReference type="AlphaFoldDB" id="A0A6D2IDP0"/>
<accession>A0A6D2IDP0</accession>
<keyword evidence="3" id="KW-1185">Reference proteome</keyword>
<feature type="region of interest" description="Disordered" evidence="1">
    <location>
        <begin position="94"/>
        <end position="115"/>
    </location>
</feature>
<comment type="caution">
    <text evidence="2">The sequence shown here is derived from an EMBL/GenBank/DDBJ whole genome shotgun (WGS) entry which is preliminary data.</text>
</comment>
<name>A0A6D2IDP0_9BRAS</name>
<dbReference type="EMBL" id="CACVBM020001064">
    <property type="protein sequence ID" value="CAA7028194.1"/>
    <property type="molecule type" value="Genomic_DNA"/>
</dbReference>
<feature type="compositionally biased region" description="Basic residues" evidence="1">
    <location>
        <begin position="99"/>
        <end position="115"/>
    </location>
</feature>
<dbReference type="Proteomes" id="UP000467841">
    <property type="component" value="Unassembled WGS sequence"/>
</dbReference>
<evidence type="ECO:0000313" key="3">
    <source>
        <dbReference type="Proteomes" id="UP000467841"/>
    </source>
</evidence>
<evidence type="ECO:0000256" key="1">
    <source>
        <dbReference type="SAM" id="MobiDB-lite"/>
    </source>
</evidence>
<sequence>MVQNTRWRAENPLSQVAFKLGRSRGGQSGNKWNTLENFPQYQIPISNKLEELESDTDLAGSGDVEDLGEVDKENINSQNIQGGEERTEQVIFESERGKPVKRKIAKKSGPKKRWAGKSRVSVAQEQNVQKGPNWHMRGLIFTLTRAEVERSESGKRLRVEFSSERRSGGVFVDRAEGEYASYGTPPEQAE</sequence>
<protein>
    <submittedName>
        <fullName evidence="2">Uncharacterized protein</fullName>
    </submittedName>
</protein>
<evidence type="ECO:0000313" key="2">
    <source>
        <dbReference type="EMBL" id="CAA7028194.1"/>
    </source>
</evidence>
<reference evidence="2" key="1">
    <citation type="submission" date="2020-01" db="EMBL/GenBank/DDBJ databases">
        <authorList>
            <person name="Mishra B."/>
        </authorList>
    </citation>
    <scope>NUCLEOTIDE SEQUENCE [LARGE SCALE GENOMIC DNA]</scope>
</reference>